<sequence length="117" mass="13323">MMDSSEGWTSNIILASLKNYPSNMKSVAPLRLSPKQRAYTVGIKIFSSVVINKSFKQPLAEILENSLHLKPSESDRRDQKKIRTREGIQLREIRNTDSVSRCYPPHVVSLLKKVQVV</sequence>
<dbReference type="EMBL" id="CAXLJL010000256">
    <property type="protein sequence ID" value="CAL5135199.1"/>
    <property type="molecule type" value="Genomic_DNA"/>
</dbReference>
<protein>
    <submittedName>
        <fullName evidence="1">Uncharacterized protein</fullName>
    </submittedName>
</protein>
<evidence type="ECO:0000313" key="1">
    <source>
        <dbReference type="EMBL" id="CAL5135199.1"/>
    </source>
</evidence>
<name>A0AAV2TGA9_CALDB</name>
<gene>
    <name evidence="1" type="ORF">CDAUBV1_LOCUS9379</name>
</gene>
<organism evidence="1 2">
    <name type="scientific">Calicophoron daubneyi</name>
    <name type="common">Rumen fluke</name>
    <name type="synonym">Paramphistomum daubneyi</name>
    <dbReference type="NCBI Taxonomy" id="300641"/>
    <lineage>
        <taxon>Eukaryota</taxon>
        <taxon>Metazoa</taxon>
        <taxon>Spiralia</taxon>
        <taxon>Lophotrochozoa</taxon>
        <taxon>Platyhelminthes</taxon>
        <taxon>Trematoda</taxon>
        <taxon>Digenea</taxon>
        <taxon>Plagiorchiida</taxon>
        <taxon>Pronocephalata</taxon>
        <taxon>Paramphistomoidea</taxon>
        <taxon>Paramphistomidae</taxon>
        <taxon>Calicophoron</taxon>
    </lineage>
</organism>
<comment type="caution">
    <text evidence="1">The sequence shown here is derived from an EMBL/GenBank/DDBJ whole genome shotgun (WGS) entry which is preliminary data.</text>
</comment>
<proteinExistence type="predicted"/>
<dbReference type="Proteomes" id="UP001497525">
    <property type="component" value="Unassembled WGS sequence"/>
</dbReference>
<evidence type="ECO:0000313" key="2">
    <source>
        <dbReference type="Proteomes" id="UP001497525"/>
    </source>
</evidence>
<reference evidence="1" key="1">
    <citation type="submission" date="2024-06" db="EMBL/GenBank/DDBJ databases">
        <authorList>
            <person name="Liu X."/>
            <person name="Lenzi L."/>
            <person name="Haldenby T S."/>
            <person name="Uol C."/>
        </authorList>
    </citation>
    <scope>NUCLEOTIDE SEQUENCE</scope>
</reference>
<dbReference type="AlphaFoldDB" id="A0AAV2TGA9"/>
<accession>A0AAV2TGA9</accession>